<dbReference type="Gene3D" id="1.10.533.10">
    <property type="entry name" value="Death Domain, Fas"/>
    <property type="match status" value="1"/>
</dbReference>
<dbReference type="RefSeq" id="XP_031560251.1">
    <property type="nucleotide sequence ID" value="XM_031704391.1"/>
</dbReference>
<evidence type="ECO:0000313" key="6">
    <source>
        <dbReference type="RefSeq" id="XP_031560251.1"/>
    </source>
</evidence>
<feature type="domain" description="VWFA" evidence="4">
    <location>
        <begin position="266"/>
        <end position="470"/>
    </location>
</feature>
<keyword evidence="1" id="KW-0053">Apoptosis</keyword>
<evidence type="ECO:0000313" key="5">
    <source>
        <dbReference type="Proteomes" id="UP000515163"/>
    </source>
</evidence>
<dbReference type="PANTHER" id="PTHR48169">
    <property type="entry name" value="DED DOMAIN-CONTAINING PROTEIN"/>
    <property type="match status" value="1"/>
</dbReference>
<keyword evidence="5" id="KW-1185">Reference proteome</keyword>
<feature type="domain" description="DED" evidence="3">
    <location>
        <begin position="16"/>
        <end position="98"/>
    </location>
</feature>
<name>A0A6P8HY26_ACTTE</name>
<reference evidence="6" key="1">
    <citation type="submission" date="2025-08" db="UniProtKB">
        <authorList>
            <consortium name="RefSeq"/>
        </authorList>
    </citation>
    <scope>IDENTIFICATION</scope>
    <source>
        <tissue evidence="6">Tentacle</tissue>
    </source>
</reference>
<dbReference type="SUPFAM" id="SSF47986">
    <property type="entry name" value="DEATH domain"/>
    <property type="match status" value="1"/>
</dbReference>
<sequence>MAGNSSDDKTRKLIDEFLCFTKQIGLEIVKEDIEIAIFLIEEKLPEENVLEIKKAKQPGVQLVSCLKKNRLLSENNLDFFIELLEECLRIDLANRVKEYRKTSVTTLKSAPPAQIIERIPAYNMESLFLVIAAQKSSITVSQLDNIRESISRALGLKISDVFYVATDEDEENPQYSQLRLQLPKREEKINQLQIDAVNKMPWLTDLEVVELTVDNKSSIKIAEKKKGDVPKKPKNGEKQSKPPLLRNHSVLGLDPSLKIHCNQMLDIVLAIELPSTVDVNKRRAVVGKFESAMNKYYSWHKELHSFRLAAIKFGNHTNVPVRQPNQQQIAFLVKELSNDLKMTASVKPEVHCGGIMNSGLADALSMVHSLKDDMHREATKLCIVICFITSNSANLEHYRCCFGYDVIDLGHALATDAVPLYIIGIDLEGRKTSPSQAPENYLLSGLTAITGGRYFQIQDISLLEELIHSIIEENNSIEKNMGTVNDVVIREINKQYGDVNDVHLTEYLYNTLRLRSCELDCITLRGTPLTPISQIAERVSWANNLDDAIAGVNSLKKHLKAADKGPIASKQVSPPSNAKGKRKCKSKKEPKEFVSIRKNPDMEVSARMVRRQIERSAYYRPTTEKY</sequence>
<feature type="region of interest" description="Disordered" evidence="2">
    <location>
        <begin position="223"/>
        <end position="246"/>
    </location>
</feature>
<dbReference type="KEGG" id="aten:116296380"/>
<dbReference type="PROSITE" id="PS50168">
    <property type="entry name" value="DED"/>
    <property type="match status" value="1"/>
</dbReference>
<evidence type="ECO:0000259" key="4">
    <source>
        <dbReference type="PROSITE" id="PS50234"/>
    </source>
</evidence>
<dbReference type="InterPro" id="IPR011029">
    <property type="entry name" value="DEATH-like_dom_sf"/>
</dbReference>
<evidence type="ECO:0000259" key="3">
    <source>
        <dbReference type="PROSITE" id="PS50168"/>
    </source>
</evidence>
<evidence type="ECO:0000256" key="2">
    <source>
        <dbReference type="SAM" id="MobiDB-lite"/>
    </source>
</evidence>
<proteinExistence type="predicted"/>
<feature type="region of interest" description="Disordered" evidence="2">
    <location>
        <begin position="563"/>
        <end position="593"/>
    </location>
</feature>
<dbReference type="GO" id="GO:0042981">
    <property type="term" value="P:regulation of apoptotic process"/>
    <property type="evidence" value="ECO:0007669"/>
    <property type="project" value="InterPro"/>
</dbReference>
<feature type="compositionally biased region" description="Basic and acidic residues" evidence="2">
    <location>
        <begin position="223"/>
        <end position="240"/>
    </location>
</feature>
<dbReference type="InterPro" id="IPR002035">
    <property type="entry name" value="VWF_A"/>
</dbReference>
<evidence type="ECO:0000256" key="1">
    <source>
        <dbReference type="ARBA" id="ARBA00022703"/>
    </source>
</evidence>
<dbReference type="InParanoid" id="A0A6P8HY26"/>
<dbReference type="PROSITE" id="PS50234">
    <property type="entry name" value="VWFA"/>
    <property type="match status" value="1"/>
</dbReference>
<accession>A0A6P8HY26</accession>
<dbReference type="GeneID" id="116296380"/>
<protein>
    <submittedName>
        <fullName evidence="6">Uncharacterized protein LOC116296380</fullName>
    </submittedName>
</protein>
<gene>
    <name evidence="6" type="primary">LOC116296380</name>
</gene>
<organism evidence="5 6">
    <name type="scientific">Actinia tenebrosa</name>
    <name type="common">Australian red waratah sea anemone</name>
    <dbReference type="NCBI Taxonomy" id="6105"/>
    <lineage>
        <taxon>Eukaryota</taxon>
        <taxon>Metazoa</taxon>
        <taxon>Cnidaria</taxon>
        <taxon>Anthozoa</taxon>
        <taxon>Hexacorallia</taxon>
        <taxon>Actiniaria</taxon>
        <taxon>Actiniidae</taxon>
        <taxon>Actinia</taxon>
    </lineage>
</organism>
<dbReference type="InterPro" id="IPR001875">
    <property type="entry name" value="DED_dom"/>
</dbReference>
<dbReference type="Proteomes" id="UP000515163">
    <property type="component" value="Unplaced"/>
</dbReference>
<dbReference type="AlphaFoldDB" id="A0A6P8HY26"/>
<dbReference type="GO" id="GO:0006915">
    <property type="term" value="P:apoptotic process"/>
    <property type="evidence" value="ECO:0007669"/>
    <property type="project" value="UniProtKB-KW"/>
</dbReference>
<dbReference type="PANTHER" id="PTHR48169:SF7">
    <property type="entry name" value="CASPASE 10"/>
    <property type="match status" value="1"/>
</dbReference>
<dbReference type="OrthoDB" id="5969648at2759"/>